<evidence type="ECO:0008006" key="5">
    <source>
        <dbReference type="Google" id="ProtNLM"/>
    </source>
</evidence>
<evidence type="ECO:0000259" key="2">
    <source>
        <dbReference type="Pfam" id="PF13193"/>
    </source>
</evidence>
<dbReference type="Gene3D" id="3.40.50.12780">
    <property type="entry name" value="N-terminal domain of ligase-like"/>
    <property type="match status" value="1"/>
</dbReference>
<dbReference type="SUPFAM" id="SSF56801">
    <property type="entry name" value="Acetyl-CoA synthetase-like"/>
    <property type="match status" value="1"/>
</dbReference>
<reference evidence="3 4" key="1">
    <citation type="journal article" date="2013" name="Nature">
        <title>Insights into bilaterian evolution from three spiralian genomes.</title>
        <authorList>
            <person name="Simakov O."/>
            <person name="Marletaz F."/>
            <person name="Cho S.J."/>
            <person name="Edsinger-Gonzales E."/>
            <person name="Havlak P."/>
            <person name="Hellsten U."/>
            <person name="Kuo D.H."/>
            <person name="Larsson T."/>
            <person name="Lv J."/>
            <person name="Arendt D."/>
            <person name="Savage R."/>
            <person name="Osoegawa K."/>
            <person name="de Jong P."/>
            <person name="Grimwood J."/>
            <person name="Chapman J.A."/>
            <person name="Shapiro H."/>
            <person name="Aerts A."/>
            <person name="Otillar R.P."/>
            <person name="Terry A.Y."/>
            <person name="Boore J.L."/>
            <person name="Grigoriev I.V."/>
            <person name="Lindberg D.R."/>
            <person name="Seaver E.C."/>
            <person name="Weisblat D.A."/>
            <person name="Putnam N.H."/>
            <person name="Rokhsar D.S."/>
        </authorList>
    </citation>
    <scope>NUCLEOTIDE SEQUENCE [LARGE SCALE GENOMIC DNA]</scope>
</reference>
<dbReference type="PANTHER" id="PTHR42814">
    <property type="entry name" value="AMP-BINDING DOMAIN-CONTAINING PROTEIN"/>
    <property type="match status" value="1"/>
</dbReference>
<dbReference type="PANTHER" id="PTHR42814:SF3">
    <property type="entry name" value="BETA-N-ACETYLHEXOSAMINIDASE"/>
    <property type="match status" value="1"/>
</dbReference>
<organism evidence="3 4">
    <name type="scientific">Lottia gigantea</name>
    <name type="common">Giant owl limpet</name>
    <dbReference type="NCBI Taxonomy" id="225164"/>
    <lineage>
        <taxon>Eukaryota</taxon>
        <taxon>Metazoa</taxon>
        <taxon>Spiralia</taxon>
        <taxon>Lophotrochozoa</taxon>
        <taxon>Mollusca</taxon>
        <taxon>Gastropoda</taxon>
        <taxon>Patellogastropoda</taxon>
        <taxon>Lottioidea</taxon>
        <taxon>Lottiidae</taxon>
        <taxon>Lottia</taxon>
    </lineage>
</organism>
<dbReference type="HOGENOM" id="CLU_1103825_0_0_1"/>
<evidence type="ECO:0000313" key="4">
    <source>
        <dbReference type="Proteomes" id="UP000030746"/>
    </source>
</evidence>
<evidence type="ECO:0000313" key="3">
    <source>
        <dbReference type="EMBL" id="ESO99855.1"/>
    </source>
</evidence>
<dbReference type="EMBL" id="KB200870">
    <property type="protein sequence ID" value="ESO99855.1"/>
    <property type="molecule type" value="Genomic_DNA"/>
</dbReference>
<dbReference type="InterPro" id="IPR045851">
    <property type="entry name" value="AMP-bd_C_sf"/>
</dbReference>
<proteinExistence type="predicted"/>
<dbReference type="GeneID" id="20234428"/>
<dbReference type="KEGG" id="lgi:LOTGIDRAFT_141385"/>
<dbReference type="InterPro" id="IPR042099">
    <property type="entry name" value="ANL_N_sf"/>
</dbReference>
<dbReference type="RefSeq" id="XP_009049439.1">
    <property type="nucleotide sequence ID" value="XM_009051191.1"/>
</dbReference>
<accession>V4AXV4</accession>
<dbReference type="OMA" id="FTACRSE"/>
<dbReference type="STRING" id="225164.V4AXV4"/>
<feature type="domain" description="AMP-binding enzyme C-terminal" evidence="2">
    <location>
        <begin position="154"/>
        <end position="234"/>
    </location>
</feature>
<dbReference type="Gene3D" id="3.30.300.30">
    <property type="match status" value="1"/>
</dbReference>
<gene>
    <name evidence="3" type="ORF">LOTGIDRAFT_141385</name>
</gene>
<dbReference type="Proteomes" id="UP000030746">
    <property type="component" value="Unassembled WGS sequence"/>
</dbReference>
<sequence>MTEHHQGWPLDRVLLTGQPVRKSVTALLGPFVQTIYNVYGTSEVCDVTYKEITEKVDYEEYNAGEPRLGATIRVVDKYGNPVPSGVCGHVIIKSNGVFEGYIADKETTNQSFNKDGYFLTQDYGYLNNAGELVTYGRIKDIIQRGENYYHPSWIESIIKECLGVLEAIVVKVPDQLLHHEICVCFVSDKDAEINEHTVENFCKKKFLKQNSVEDTAYPKYYINIRDIPLNNNGKYDRIAIEKFAANYLNLTA</sequence>
<evidence type="ECO:0000259" key="1">
    <source>
        <dbReference type="Pfam" id="PF00501"/>
    </source>
</evidence>
<protein>
    <recommendedName>
        <fullName evidence="5">AMP-dependent synthetase/ligase domain-containing protein</fullName>
    </recommendedName>
</protein>
<dbReference type="AlphaFoldDB" id="V4AXV4"/>
<name>V4AXV4_LOTGI</name>
<dbReference type="InterPro" id="IPR025110">
    <property type="entry name" value="AMP-bd_C"/>
</dbReference>
<dbReference type="Pfam" id="PF00501">
    <property type="entry name" value="AMP-binding"/>
    <property type="match status" value="1"/>
</dbReference>
<dbReference type="OrthoDB" id="6132398at2759"/>
<dbReference type="CTD" id="20234428"/>
<keyword evidence="4" id="KW-1185">Reference proteome</keyword>
<dbReference type="Pfam" id="PF13193">
    <property type="entry name" value="AMP-binding_C"/>
    <property type="match status" value="1"/>
</dbReference>
<dbReference type="InterPro" id="IPR000873">
    <property type="entry name" value="AMP-dep_synth/lig_dom"/>
</dbReference>
<feature type="domain" description="AMP-dependent synthetase/ligase" evidence="1">
    <location>
        <begin position="10"/>
        <end position="101"/>
    </location>
</feature>